<accession>A0A6A6RFS5</accession>
<dbReference type="Proteomes" id="UP000799753">
    <property type="component" value="Unassembled WGS sequence"/>
</dbReference>
<keyword evidence="3" id="KW-1185">Reference proteome</keyword>
<keyword evidence="1" id="KW-1133">Transmembrane helix</keyword>
<reference evidence="2" key="1">
    <citation type="journal article" date="2020" name="Stud. Mycol.">
        <title>101 Dothideomycetes genomes: a test case for predicting lifestyles and emergence of pathogens.</title>
        <authorList>
            <person name="Haridas S."/>
            <person name="Albert R."/>
            <person name="Binder M."/>
            <person name="Bloem J."/>
            <person name="Labutti K."/>
            <person name="Salamov A."/>
            <person name="Andreopoulos B."/>
            <person name="Baker S."/>
            <person name="Barry K."/>
            <person name="Bills G."/>
            <person name="Bluhm B."/>
            <person name="Cannon C."/>
            <person name="Castanera R."/>
            <person name="Culley D."/>
            <person name="Daum C."/>
            <person name="Ezra D."/>
            <person name="Gonzalez J."/>
            <person name="Henrissat B."/>
            <person name="Kuo A."/>
            <person name="Liang C."/>
            <person name="Lipzen A."/>
            <person name="Lutzoni F."/>
            <person name="Magnuson J."/>
            <person name="Mondo S."/>
            <person name="Nolan M."/>
            <person name="Ohm R."/>
            <person name="Pangilinan J."/>
            <person name="Park H.-J."/>
            <person name="Ramirez L."/>
            <person name="Alfaro M."/>
            <person name="Sun H."/>
            <person name="Tritt A."/>
            <person name="Yoshinaga Y."/>
            <person name="Zwiers L.-H."/>
            <person name="Turgeon B."/>
            <person name="Goodwin S."/>
            <person name="Spatafora J."/>
            <person name="Crous P."/>
            <person name="Grigoriev I."/>
        </authorList>
    </citation>
    <scope>NUCLEOTIDE SEQUENCE</scope>
    <source>
        <strain evidence="2">CBS 473.64</strain>
    </source>
</reference>
<protein>
    <submittedName>
        <fullName evidence="2">Uncharacterized protein</fullName>
    </submittedName>
</protein>
<keyword evidence="1" id="KW-0812">Transmembrane</keyword>
<keyword evidence="1" id="KW-0472">Membrane</keyword>
<dbReference type="EMBL" id="MU006895">
    <property type="protein sequence ID" value="KAF2634042.1"/>
    <property type="molecule type" value="Genomic_DNA"/>
</dbReference>
<name>A0A6A6RFS5_9PLEO</name>
<organism evidence="2 3">
    <name type="scientific">Massarina eburnea CBS 473.64</name>
    <dbReference type="NCBI Taxonomy" id="1395130"/>
    <lineage>
        <taxon>Eukaryota</taxon>
        <taxon>Fungi</taxon>
        <taxon>Dikarya</taxon>
        <taxon>Ascomycota</taxon>
        <taxon>Pezizomycotina</taxon>
        <taxon>Dothideomycetes</taxon>
        <taxon>Pleosporomycetidae</taxon>
        <taxon>Pleosporales</taxon>
        <taxon>Massarineae</taxon>
        <taxon>Massarinaceae</taxon>
        <taxon>Massarina</taxon>
    </lineage>
</organism>
<proteinExistence type="predicted"/>
<evidence type="ECO:0000256" key="1">
    <source>
        <dbReference type="SAM" id="Phobius"/>
    </source>
</evidence>
<sequence length="90" mass="9746">MVVVVVASQGVCVCVCVCVLECHWKTRSQLGFLRVTAFRRWMDWIGLEGEGLGIMGMGMGLKGAKYRLVGLLCFSIYAIAAIGGLFTQAV</sequence>
<dbReference type="AlphaFoldDB" id="A0A6A6RFS5"/>
<gene>
    <name evidence="2" type="ORF">P280DRAFT_474925</name>
</gene>
<evidence type="ECO:0000313" key="3">
    <source>
        <dbReference type="Proteomes" id="UP000799753"/>
    </source>
</evidence>
<feature type="transmembrane region" description="Helical" evidence="1">
    <location>
        <begin position="6"/>
        <end position="24"/>
    </location>
</feature>
<feature type="transmembrane region" description="Helical" evidence="1">
    <location>
        <begin position="66"/>
        <end position="86"/>
    </location>
</feature>
<evidence type="ECO:0000313" key="2">
    <source>
        <dbReference type="EMBL" id="KAF2634042.1"/>
    </source>
</evidence>